<protein>
    <submittedName>
        <fullName evidence="4">4-coumarate--CoA ligase 1-like</fullName>
    </submittedName>
</protein>
<dbReference type="Gene3D" id="2.30.38.10">
    <property type="entry name" value="Luciferase, Domain 3"/>
    <property type="match status" value="1"/>
</dbReference>
<organism evidence="3 4">
    <name type="scientific">Saccoglossus kowalevskii</name>
    <name type="common">Acorn worm</name>
    <dbReference type="NCBI Taxonomy" id="10224"/>
    <lineage>
        <taxon>Eukaryota</taxon>
        <taxon>Metazoa</taxon>
        <taxon>Hemichordata</taxon>
        <taxon>Enteropneusta</taxon>
        <taxon>Harrimaniidae</taxon>
        <taxon>Saccoglossus</taxon>
    </lineage>
</organism>
<sequence length="395" mass="42672">HIYIVGDDSVEGCLPFVDLMTDDGSAFPKDIKINPVEDVAVLPYSSGTTGLPKGVMLTHHNLIASCEMGVSNELIKVSDSDAIIWVLPLFHLSGILGVLLISMKLGITIVTLSKFEPKVYLGLAEKHKVTCLVIAPPIAVFLIKHPMVDEYNLSSVDNIICGAAPLGAGHVKSLQKRLNNDHLKVRQGYGMTETAGISTLCGMNDKCVAGSVGGVVAGCLAKVIDIATGKILGIGRDGELCFRGPQVMKGYLNNEAATKSTIIDGWIHTGDIGHYDAEGNFFIVDRFKELIKFKAFQVAPAELEDILLTHPEIQDAAVIGVPDEYAGELPKAIIVSKTDTLTAEDVVRFIDGRVASYKQLRGGVEIVKEVPKSPSGKILRKLLRDRERQASKKKY</sequence>
<dbReference type="PROSITE" id="PS00455">
    <property type="entry name" value="AMP_BINDING"/>
    <property type="match status" value="1"/>
</dbReference>
<accession>A0ABM0GN07</accession>
<dbReference type="Pfam" id="PF13193">
    <property type="entry name" value="AMP-binding_C"/>
    <property type="match status" value="1"/>
</dbReference>
<keyword evidence="3" id="KW-1185">Reference proteome</keyword>
<dbReference type="InterPro" id="IPR000873">
    <property type="entry name" value="AMP-dep_synth/lig_dom"/>
</dbReference>
<feature type="non-terminal residue" evidence="4">
    <location>
        <position position="1"/>
    </location>
</feature>
<gene>
    <name evidence="4" type="primary">LOC100373806</name>
</gene>
<reference evidence="4" key="1">
    <citation type="submission" date="2025-08" db="UniProtKB">
        <authorList>
            <consortium name="RefSeq"/>
        </authorList>
    </citation>
    <scope>IDENTIFICATION</scope>
    <source>
        <tissue evidence="4">Testes</tissue>
    </source>
</reference>
<dbReference type="Pfam" id="PF00501">
    <property type="entry name" value="AMP-binding"/>
    <property type="match status" value="1"/>
</dbReference>
<dbReference type="InterPro" id="IPR045851">
    <property type="entry name" value="AMP-bd_C_sf"/>
</dbReference>
<evidence type="ECO:0000313" key="3">
    <source>
        <dbReference type="Proteomes" id="UP000694865"/>
    </source>
</evidence>
<feature type="domain" description="AMP-binding enzyme C-terminal" evidence="2">
    <location>
        <begin position="302"/>
        <end position="377"/>
    </location>
</feature>
<dbReference type="InterPro" id="IPR025110">
    <property type="entry name" value="AMP-bd_C"/>
</dbReference>
<evidence type="ECO:0000259" key="1">
    <source>
        <dbReference type="Pfam" id="PF00501"/>
    </source>
</evidence>
<dbReference type="Gene3D" id="3.40.50.980">
    <property type="match status" value="2"/>
</dbReference>
<proteinExistence type="predicted"/>
<evidence type="ECO:0000259" key="2">
    <source>
        <dbReference type="Pfam" id="PF13193"/>
    </source>
</evidence>
<feature type="domain" description="AMP-dependent synthetase/ligase" evidence="1">
    <location>
        <begin position="28"/>
        <end position="252"/>
    </location>
</feature>
<evidence type="ECO:0000313" key="4">
    <source>
        <dbReference type="RefSeq" id="XP_002733516.1"/>
    </source>
</evidence>
<dbReference type="SUPFAM" id="SSF56801">
    <property type="entry name" value="Acetyl-CoA synthetase-like"/>
    <property type="match status" value="1"/>
</dbReference>
<dbReference type="InterPro" id="IPR020845">
    <property type="entry name" value="AMP-binding_CS"/>
</dbReference>
<dbReference type="RefSeq" id="XP_002733516.1">
    <property type="nucleotide sequence ID" value="XM_002733470.1"/>
</dbReference>
<dbReference type="GeneID" id="100373806"/>
<name>A0ABM0GN07_SACKO</name>
<dbReference type="Gene3D" id="3.30.300.30">
    <property type="match status" value="1"/>
</dbReference>
<dbReference type="PANTHER" id="PTHR24096:SF422">
    <property type="entry name" value="BCDNA.GH02901"/>
    <property type="match status" value="1"/>
</dbReference>
<dbReference type="Proteomes" id="UP000694865">
    <property type="component" value="Unplaced"/>
</dbReference>
<dbReference type="PANTHER" id="PTHR24096">
    <property type="entry name" value="LONG-CHAIN-FATTY-ACID--COA LIGASE"/>
    <property type="match status" value="1"/>
</dbReference>